<protein>
    <recommendedName>
        <fullName evidence="3">Damage-inducible protein J</fullName>
    </recommendedName>
</protein>
<dbReference type="EMBL" id="CP098827">
    <property type="protein sequence ID" value="XBO69604.1"/>
    <property type="molecule type" value="Genomic_DNA"/>
</dbReference>
<feature type="region of interest" description="Disordered" evidence="1">
    <location>
        <begin position="37"/>
        <end position="77"/>
    </location>
</feature>
<sequence length="135" mass="15130">MDTRIQFRIDQETKRLAQQMAESQGRTLSGACRELAEQLAEQQRRATAPSNSAKQQRQATAPSNSAKQQRQATSHHDWLSLQVKRAFDRLEAGAATFVDHETAKSRMAERKSRIRARDLAPVIGDSKGRRGSDKA</sequence>
<evidence type="ECO:0008006" key="3">
    <source>
        <dbReference type="Google" id="ProtNLM"/>
    </source>
</evidence>
<dbReference type="SUPFAM" id="SSF47598">
    <property type="entry name" value="Ribbon-helix-helix"/>
    <property type="match status" value="1"/>
</dbReference>
<feature type="region of interest" description="Disordered" evidence="1">
    <location>
        <begin position="94"/>
        <end position="135"/>
    </location>
</feature>
<organism evidence="2">
    <name type="scientific">Halomonas sp. RT37</name>
    <dbReference type="NCBI Taxonomy" id="2950872"/>
    <lineage>
        <taxon>Bacteria</taxon>
        <taxon>Pseudomonadati</taxon>
        <taxon>Pseudomonadota</taxon>
        <taxon>Gammaproteobacteria</taxon>
        <taxon>Oceanospirillales</taxon>
        <taxon>Halomonadaceae</taxon>
        <taxon>Halomonas</taxon>
    </lineage>
</organism>
<dbReference type="Gene3D" id="1.10.1220.10">
    <property type="entry name" value="Met repressor-like"/>
    <property type="match status" value="1"/>
</dbReference>
<reference evidence="2" key="1">
    <citation type="submission" date="2022-06" db="EMBL/GenBank/DDBJ databases">
        <title>A novel DMS-producing enzyme.</title>
        <authorList>
            <person name="Zhang Y."/>
        </authorList>
    </citation>
    <scope>NUCLEOTIDE SEQUENCE</scope>
    <source>
        <strain evidence="2">RT37</strain>
    </source>
</reference>
<dbReference type="AlphaFoldDB" id="A0AAU7KDD9"/>
<dbReference type="InterPro" id="IPR013321">
    <property type="entry name" value="Arc_rbn_hlx_hlx"/>
</dbReference>
<feature type="compositionally biased region" description="Basic and acidic residues" evidence="1">
    <location>
        <begin position="126"/>
        <end position="135"/>
    </location>
</feature>
<evidence type="ECO:0000313" key="2">
    <source>
        <dbReference type="EMBL" id="XBO69604.1"/>
    </source>
</evidence>
<proteinExistence type="predicted"/>
<dbReference type="InterPro" id="IPR010985">
    <property type="entry name" value="Ribbon_hlx_hlx"/>
</dbReference>
<feature type="compositionally biased region" description="Polar residues" evidence="1">
    <location>
        <begin position="48"/>
        <end position="72"/>
    </location>
</feature>
<evidence type="ECO:0000256" key="1">
    <source>
        <dbReference type="SAM" id="MobiDB-lite"/>
    </source>
</evidence>
<name>A0AAU7KDD9_9GAMM</name>
<accession>A0AAU7KDD9</accession>
<dbReference type="GO" id="GO:0006355">
    <property type="term" value="P:regulation of DNA-templated transcription"/>
    <property type="evidence" value="ECO:0007669"/>
    <property type="project" value="InterPro"/>
</dbReference>
<dbReference type="RefSeq" id="WP_348826716.1">
    <property type="nucleotide sequence ID" value="NZ_CP098827.1"/>
</dbReference>
<feature type="compositionally biased region" description="Basic and acidic residues" evidence="1">
    <location>
        <begin position="98"/>
        <end position="118"/>
    </location>
</feature>
<gene>
    <name evidence="2" type="ORF">NFG58_13310</name>
</gene>